<organism evidence="3 4">
    <name type="scientific">Porites evermanni</name>
    <dbReference type="NCBI Taxonomy" id="104178"/>
    <lineage>
        <taxon>Eukaryota</taxon>
        <taxon>Metazoa</taxon>
        <taxon>Cnidaria</taxon>
        <taxon>Anthozoa</taxon>
        <taxon>Hexacorallia</taxon>
        <taxon>Scleractinia</taxon>
        <taxon>Fungiina</taxon>
        <taxon>Poritidae</taxon>
        <taxon>Porites</taxon>
    </lineage>
</organism>
<feature type="region of interest" description="Disordered" evidence="1">
    <location>
        <begin position="443"/>
        <end position="481"/>
    </location>
</feature>
<protein>
    <recommendedName>
        <fullName evidence="2">Lens epithelium-derived growth factor integrase-binding domain-containing protein</fullName>
    </recommendedName>
</protein>
<dbReference type="Pfam" id="PF11467">
    <property type="entry name" value="LEDGF"/>
    <property type="match status" value="1"/>
</dbReference>
<dbReference type="SUPFAM" id="SSF63748">
    <property type="entry name" value="Tudor/PWWP/MBT"/>
    <property type="match status" value="1"/>
</dbReference>
<evidence type="ECO:0000256" key="1">
    <source>
        <dbReference type="SAM" id="MobiDB-lite"/>
    </source>
</evidence>
<dbReference type="InterPro" id="IPR035441">
    <property type="entry name" value="TFIIS/LEDGF_dom_sf"/>
</dbReference>
<keyword evidence="4" id="KW-1185">Reference proteome</keyword>
<feature type="compositionally biased region" description="Basic and acidic residues" evidence="1">
    <location>
        <begin position="443"/>
        <end position="460"/>
    </location>
</feature>
<dbReference type="Proteomes" id="UP001159427">
    <property type="component" value="Unassembled WGS sequence"/>
</dbReference>
<evidence type="ECO:0000313" key="3">
    <source>
        <dbReference type="EMBL" id="CAH3021592.1"/>
    </source>
</evidence>
<reference evidence="3 4" key="1">
    <citation type="submission" date="2022-05" db="EMBL/GenBank/DDBJ databases">
        <authorList>
            <consortium name="Genoscope - CEA"/>
            <person name="William W."/>
        </authorList>
    </citation>
    <scope>NUCLEOTIDE SEQUENCE [LARGE SCALE GENOMIC DNA]</scope>
</reference>
<feature type="domain" description="Lens epithelium-derived growth factor integrase-binding" evidence="2">
    <location>
        <begin position="286"/>
        <end position="366"/>
    </location>
</feature>
<feature type="compositionally biased region" description="Acidic residues" evidence="1">
    <location>
        <begin position="146"/>
        <end position="176"/>
    </location>
</feature>
<dbReference type="InterPro" id="IPR036218">
    <property type="entry name" value="HIVI-bd_sf"/>
</dbReference>
<feature type="compositionally biased region" description="Basic and acidic residues" evidence="1">
    <location>
        <begin position="224"/>
        <end position="278"/>
    </location>
</feature>
<dbReference type="Gene3D" id="2.30.30.140">
    <property type="match status" value="1"/>
</dbReference>
<accession>A0ABN8LWC4</accession>
<evidence type="ECO:0000259" key="2">
    <source>
        <dbReference type="Pfam" id="PF11467"/>
    </source>
</evidence>
<dbReference type="Gene3D" id="1.20.930.10">
    <property type="entry name" value="Conserved domain common to transcription factors TFIIS, elongin A, CRSP70"/>
    <property type="match status" value="1"/>
</dbReference>
<feature type="compositionally biased region" description="Acidic residues" evidence="1">
    <location>
        <begin position="192"/>
        <end position="206"/>
    </location>
</feature>
<dbReference type="InterPro" id="IPR021567">
    <property type="entry name" value="LEDGF_IBD"/>
</dbReference>
<feature type="region of interest" description="Disordered" evidence="1">
    <location>
        <begin position="140"/>
        <end position="278"/>
    </location>
</feature>
<gene>
    <name evidence="3" type="ORF">PEVE_00012016</name>
</gene>
<evidence type="ECO:0000313" key="4">
    <source>
        <dbReference type="Proteomes" id="UP001159427"/>
    </source>
</evidence>
<dbReference type="SUPFAM" id="SSF140576">
    <property type="entry name" value="HIV integrase-binding domain"/>
    <property type="match status" value="1"/>
</dbReference>
<sequence length="481" mass="56456">MGDDCVALLEKILAETIRLRESMEARDAERLRLLKELRSKLDRENADPVMPRIKNNRKRKRNDVITQQCLVCLPAPDEKIPPEKFAIYFCGSHEEVLMQAEDIFPSGKNKEKFSKNSNCLCREFKKALVKIVKKPNVKWGMKGQEVDEEGEDDEDNEEEENKDDSEEELESEEEEQKADKKFKRSKHNQESSFEETLDEESSEDDKVEVTSESEEPKKKKTKTKRETPQVKDAGEKREEVQEKSKDKPDEVGEREKARERAEREKCKEAEKRERERRKPTPLTVEEILDKMNYDLVMSLTVEAPDVPKCLKIITQISEMEINPDILKKNPDIVQTIKRIRNYKQNSKVREKASQLYTQFNHRLRTSTLCCPKAWPFKHQTSRIDLYKERNGKAEIRLLAINYNQGQNTVELRLKTTPLAYVSFWTNYLSQNITFSFTEPKVEDQENRTKEFIPEEKRPELDTSVDNLTPEPMEIQNDTTEM</sequence>
<name>A0ABN8LWC4_9CNID</name>
<comment type="caution">
    <text evidence="3">The sequence shown here is derived from an EMBL/GenBank/DDBJ whole genome shotgun (WGS) entry which is preliminary data.</text>
</comment>
<proteinExistence type="predicted"/>
<dbReference type="EMBL" id="CALNXI010000188">
    <property type="protein sequence ID" value="CAH3021592.1"/>
    <property type="molecule type" value="Genomic_DNA"/>
</dbReference>